<evidence type="ECO:0000256" key="2">
    <source>
        <dbReference type="ARBA" id="ARBA00022801"/>
    </source>
</evidence>
<dbReference type="InterPro" id="IPR006102">
    <property type="entry name" value="Ig-like_GH2"/>
</dbReference>
<evidence type="ECO:0000259" key="4">
    <source>
        <dbReference type="Pfam" id="PF00703"/>
    </source>
</evidence>
<evidence type="ECO:0000313" key="9">
    <source>
        <dbReference type="EMBL" id="MBO1513777.1"/>
    </source>
</evidence>
<protein>
    <submittedName>
        <fullName evidence="9">DUF4982 domain-containing protein</fullName>
    </submittedName>
</protein>
<evidence type="ECO:0000259" key="8">
    <source>
        <dbReference type="Pfam" id="PF18565"/>
    </source>
</evidence>
<organism evidence="9 10">
    <name type="scientific">Metabacillus bambusae</name>
    <dbReference type="NCBI Taxonomy" id="2795218"/>
    <lineage>
        <taxon>Bacteria</taxon>
        <taxon>Bacillati</taxon>
        <taxon>Bacillota</taxon>
        <taxon>Bacilli</taxon>
        <taxon>Bacillales</taxon>
        <taxon>Bacillaceae</taxon>
        <taxon>Metabacillus</taxon>
    </lineage>
</organism>
<evidence type="ECO:0000313" key="10">
    <source>
        <dbReference type="Proteomes" id="UP000663981"/>
    </source>
</evidence>
<dbReference type="Pfam" id="PF16355">
    <property type="entry name" value="DUF4982"/>
    <property type="match status" value="1"/>
</dbReference>
<feature type="domain" description="DUF4982" evidence="7">
    <location>
        <begin position="612"/>
        <end position="668"/>
    </location>
</feature>
<dbReference type="Pfam" id="PF18565">
    <property type="entry name" value="Glyco_hydro2_C5"/>
    <property type="match status" value="1"/>
</dbReference>
<comment type="caution">
    <text evidence="9">The sequence shown here is derived from an EMBL/GenBank/DDBJ whole genome shotgun (WGS) entry which is preliminary data.</text>
</comment>
<dbReference type="Pfam" id="PF02836">
    <property type="entry name" value="Glyco_hydro_2_C"/>
    <property type="match status" value="1"/>
</dbReference>
<dbReference type="Gene3D" id="3.20.20.80">
    <property type="entry name" value="Glycosidases"/>
    <property type="match status" value="1"/>
</dbReference>
<dbReference type="InterPro" id="IPR008979">
    <property type="entry name" value="Galactose-bd-like_sf"/>
</dbReference>
<proteinExistence type="inferred from homology"/>
<dbReference type="EMBL" id="JAGDEL010000017">
    <property type="protein sequence ID" value="MBO1513777.1"/>
    <property type="molecule type" value="Genomic_DNA"/>
</dbReference>
<dbReference type="InterPro" id="IPR036156">
    <property type="entry name" value="Beta-gal/glucu_dom_sf"/>
</dbReference>
<dbReference type="InterPro" id="IPR013783">
    <property type="entry name" value="Ig-like_fold"/>
</dbReference>
<dbReference type="SUPFAM" id="SSF51445">
    <property type="entry name" value="(Trans)glycosidases"/>
    <property type="match status" value="1"/>
</dbReference>
<dbReference type="PANTHER" id="PTHR42732">
    <property type="entry name" value="BETA-GALACTOSIDASE"/>
    <property type="match status" value="1"/>
</dbReference>
<accession>A0ABS3N6A1</accession>
<dbReference type="SUPFAM" id="SSF49303">
    <property type="entry name" value="beta-Galactosidase/glucuronidase domain"/>
    <property type="match status" value="1"/>
</dbReference>
<keyword evidence="10" id="KW-1185">Reference proteome</keyword>
<dbReference type="Pfam" id="PF00703">
    <property type="entry name" value="Glyco_hydro_2"/>
    <property type="match status" value="1"/>
</dbReference>
<dbReference type="InterPro" id="IPR017853">
    <property type="entry name" value="GH"/>
</dbReference>
<evidence type="ECO:0000256" key="3">
    <source>
        <dbReference type="ARBA" id="ARBA00023295"/>
    </source>
</evidence>
<feature type="domain" description="Glycoside hydrolase family 2 catalytic" evidence="5">
    <location>
        <begin position="287"/>
        <end position="470"/>
    </location>
</feature>
<dbReference type="InterPro" id="IPR006101">
    <property type="entry name" value="Glyco_hydro_2"/>
</dbReference>
<evidence type="ECO:0000259" key="7">
    <source>
        <dbReference type="Pfam" id="PF16355"/>
    </source>
</evidence>
<dbReference type="InterPro" id="IPR051913">
    <property type="entry name" value="GH2_Domain-Containing"/>
</dbReference>
<dbReference type="InterPro" id="IPR006103">
    <property type="entry name" value="Glyco_hydro_2_cat"/>
</dbReference>
<dbReference type="InterPro" id="IPR006104">
    <property type="entry name" value="Glyco_hydro_2_N"/>
</dbReference>
<name>A0ABS3N6A1_9BACI</name>
<evidence type="ECO:0000256" key="1">
    <source>
        <dbReference type="ARBA" id="ARBA00007401"/>
    </source>
</evidence>
<dbReference type="InterPro" id="IPR023232">
    <property type="entry name" value="Glyco_hydro_2_AS"/>
</dbReference>
<reference evidence="9 10" key="1">
    <citation type="submission" date="2021-03" db="EMBL/GenBank/DDBJ databases">
        <title>Whole genome sequence of Metabacillus bambusae BG109.</title>
        <authorList>
            <person name="Jeong J.W."/>
        </authorList>
    </citation>
    <scope>NUCLEOTIDE SEQUENCE [LARGE SCALE GENOMIC DNA]</scope>
    <source>
        <strain evidence="9 10">BG109</strain>
    </source>
</reference>
<feature type="domain" description="Glycoside hydrolase family 2" evidence="8">
    <location>
        <begin position="684"/>
        <end position="783"/>
    </location>
</feature>
<gene>
    <name evidence="9" type="ORF">I7822_19330</name>
</gene>
<dbReference type="Proteomes" id="UP000663981">
    <property type="component" value="Unassembled WGS sequence"/>
</dbReference>
<dbReference type="PROSITE" id="PS00608">
    <property type="entry name" value="GLYCOSYL_HYDROL_F2_2"/>
    <property type="match status" value="1"/>
</dbReference>
<dbReference type="Gene3D" id="2.60.120.260">
    <property type="entry name" value="Galactose-binding domain-like"/>
    <property type="match status" value="1"/>
</dbReference>
<sequence>MVNVLNQEWDLSVKSRKFNFDWKFLKGDNLDAFKREFDDSDWRNLTLPHDWSIEGPFKKEYASSTGYLPGGIGWYRKKFIVPDSLKGKKIFIQFDGIYKNSEVWINEQFLGKRPYGYSSFHYDLTPFLTFDNKENVIAVKVDHSDFADSRWYPGSGIYRNIFINLTDKLHIKPYGIFITTPKITTSEAEIQIRTSVKNEYSDIAEIKINHNIKDANGKEVTACSNVETIPANNEQEFSHAILLEQPNLWSPENPYLYSVETKVIKDGEVIDSETTRLGVRYFHFDVDSGFYLNGKNIKMKGVCIHHDAGCLGAAVPDKVWKRRLQLLKEAGVNAIRMSHNPPAPELLDMCDSYGFLVQDEAFDEWEFPKNKWVEGWNKGEPSLDGYASDFAEWAEKDLRDMVLRDRNHPSIVFWSIGNEIDYPNDPYSHPVLEDRYKVDKPEAKGMGDIAKRLVKVVKQYDPTRPVTAALASVIMSNETEFPDALDVVGYNYQEFRYSKDHKKYPERVIYGSENGRNNDVWLAVKDNDYVSGQFIWTGIDYLGEARGWPLRHATPGMLDLAGFKKPLYFFKQSQWSGKDMVHLGVTSIEDKEKPGHINWDHEVVCQWKGIDGEIVRVVCCTNCQEAELLLNGESFGLKKREEYPDGTIYWDIPYRDGTLKAIGVSNGESRCTHELKTAGEPTKIVMNADTLSLKADSLDVAHVEVNILDQDNHLVYEATNELHCEIDGPGEIIGIECSNPTSHQDYKANFRKAYHGKLLIYVQATDQPGTIKLKTSSVDLQSSYLEIDVQNPTTKH</sequence>
<dbReference type="PRINTS" id="PR00132">
    <property type="entry name" value="GLHYDRLASE2"/>
</dbReference>
<feature type="domain" description="Glycosyl hydrolases family 2 sugar binding" evidence="6">
    <location>
        <begin position="71"/>
        <end position="162"/>
    </location>
</feature>
<evidence type="ECO:0000259" key="6">
    <source>
        <dbReference type="Pfam" id="PF02837"/>
    </source>
</evidence>
<dbReference type="Gene3D" id="2.60.40.10">
    <property type="entry name" value="Immunoglobulins"/>
    <property type="match status" value="3"/>
</dbReference>
<dbReference type="PANTHER" id="PTHR42732:SF1">
    <property type="entry name" value="BETA-MANNOSIDASE"/>
    <property type="match status" value="1"/>
</dbReference>
<keyword evidence="2" id="KW-0378">Hydrolase</keyword>
<comment type="similarity">
    <text evidence="1">Belongs to the glycosyl hydrolase 2 family.</text>
</comment>
<keyword evidence="3" id="KW-0326">Glycosidase</keyword>
<dbReference type="InterPro" id="IPR032311">
    <property type="entry name" value="DUF4982"/>
</dbReference>
<evidence type="ECO:0000259" key="5">
    <source>
        <dbReference type="Pfam" id="PF02836"/>
    </source>
</evidence>
<dbReference type="Pfam" id="PF02837">
    <property type="entry name" value="Glyco_hydro_2_N"/>
    <property type="match status" value="1"/>
</dbReference>
<feature type="domain" description="Glycoside hydrolase family 2 immunoglobulin-like beta-sandwich" evidence="4">
    <location>
        <begin position="175"/>
        <end position="280"/>
    </location>
</feature>
<dbReference type="RefSeq" id="WP_207980723.1">
    <property type="nucleotide sequence ID" value="NZ_JAGDEL010000017.1"/>
</dbReference>
<dbReference type="InterPro" id="IPR040605">
    <property type="entry name" value="Glyco_hydro2_dom5"/>
</dbReference>
<dbReference type="SUPFAM" id="SSF49785">
    <property type="entry name" value="Galactose-binding domain-like"/>
    <property type="match status" value="1"/>
</dbReference>